<dbReference type="EMBL" id="JABCIY010000169">
    <property type="protein sequence ID" value="KAF7190414.1"/>
    <property type="molecule type" value="Genomic_DNA"/>
</dbReference>
<name>A0A8H6RGB2_9PEZI</name>
<evidence type="ECO:0008006" key="4">
    <source>
        <dbReference type="Google" id="ProtNLM"/>
    </source>
</evidence>
<dbReference type="PANTHER" id="PTHR37540">
    <property type="entry name" value="TRANSCRIPTION FACTOR (ACR-2), PUTATIVE-RELATED-RELATED"/>
    <property type="match status" value="1"/>
</dbReference>
<protein>
    <recommendedName>
        <fullName evidence="4">Transcription factor domain-containing protein</fullName>
    </recommendedName>
</protein>
<feature type="region of interest" description="Disordered" evidence="1">
    <location>
        <begin position="1"/>
        <end position="136"/>
    </location>
</feature>
<accession>A0A8H6RGB2</accession>
<feature type="compositionally biased region" description="Basic and acidic residues" evidence="1">
    <location>
        <begin position="1"/>
        <end position="11"/>
    </location>
</feature>
<evidence type="ECO:0000313" key="3">
    <source>
        <dbReference type="Proteomes" id="UP000660729"/>
    </source>
</evidence>
<sequence length="561" mass="60894">MQRPRDRRDPTSRSVSRSPLPSPGIERDDPIPCGPTTVAFVPFEAGTSSGVSSETRRAVRVQAAKASAAARKRTIARKLAEKRSPAANPDDAGSSSTAEGSDRGRKTSSTSGAESDTLNPPRSRSPSRPLNTSLSTGDIHAAYRPYPVTKWHSKIPHIVEYFEWYFLPENVTGLEPHGRAAMRTQLWSTALADTCLFNAIMLVSASHAIAARAQSIPTQLLYQLKHTALESINDAVARADAISGIGDAVIASIALVGGWELEYSSVTTYDTHMGGLNAIVNNMRGGVGDQSTLPSAFKNIVLGAGHDLALFASKRPVFERPGAQAAPEANTLLSTLPTGFEELRAQRLVLPSLMHLASRLSTVTLHDPAFIARVDETQQALVDWNLDNILATSYCATRTIKEDFLVRQACLHIRLAALALCAFLRLAMGSVGHDVLQDVYDEALLLQSDALVGTVYEEVAFWALLTICFTTGHCESQHMRVLKRLQLEQYIEDWSVLREMLGKYVYPARLVDSRAFALWDAVNSSTIARDPNVGLKQPSRYAKGIIHPTTAIGTAIAAEEG</sequence>
<gene>
    <name evidence="2" type="ORF">HII31_08128</name>
</gene>
<dbReference type="OrthoDB" id="3643633at2759"/>
<reference evidence="2" key="1">
    <citation type="submission" date="2020-04" db="EMBL/GenBank/DDBJ databases">
        <title>Draft genome resource of the tomato pathogen Pseudocercospora fuligena.</title>
        <authorList>
            <person name="Zaccaron A."/>
        </authorList>
    </citation>
    <scope>NUCLEOTIDE SEQUENCE</scope>
    <source>
        <strain evidence="2">PF001</strain>
    </source>
</reference>
<feature type="compositionally biased region" description="Polar residues" evidence="1">
    <location>
        <begin position="107"/>
        <end position="116"/>
    </location>
</feature>
<dbReference type="Proteomes" id="UP000660729">
    <property type="component" value="Unassembled WGS sequence"/>
</dbReference>
<keyword evidence="3" id="KW-1185">Reference proteome</keyword>
<evidence type="ECO:0000256" key="1">
    <source>
        <dbReference type="SAM" id="MobiDB-lite"/>
    </source>
</evidence>
<dbReference type="PANTHER" id="PTHR37540:SF5">
    <property type="entry name" value="TRANSCRIPTION FACTOR DOMAIN-CONTAINING PROTEIN"/>
    <property type="match status" value="1"/>
</dbReference>
<organism evidence="2 3">
    <name type="scientific">Pseudocercospora fuligena</name>
    <dbReference type="NCBI Taxonomy" id="685502"/>
    <lineage>
        <taxon>Eukaryota</taxon>
        <taxon>Fungi</taxon>
        <taxon>Dikarya</taxon>
        <taxon>Ascomycota</taxon>
        <taxon>Pezizomycotina</taxon>
        <taxon>Dothideomycetes</taxon>
        <taxon>Dothideomycetidae</taxon>
        <taxon>Mycosphaerellales</taxon>
        <taxon>Mycosphaerellaceae</taxon>
        <taxon>Pseudocercospora</taxon>
    </lineage>
</organism>
<evidence type="ECO:0000313" key="2">
    <source>
        <dbReference type="EMBL" id="KAF7190414.1"/>
    </source>
</evidence>
<dbReference type="AlphaFoldDB" id="A0A8H6RGB2"/>
<feature type="compositionally biased region" description="Low complexity" evidence="1">
    <location>
        <begin position="60"/>
        <end position="69"/>
    </location>
</feature>
<proteinExistence type="predicted"/>
<feature type="compositionally biased region" description="Low complexity" evidence="1">
    <location>
        <begin position="117"/>
        <end position="136"/>
    </location>
</feature>
<comment type="caution">
    <text evidence="2">The sequence shown here is derived from an EMBL/GenBank/DDBJ whole genome shotgun (WGS) entry which is preliminary data.</text>
</comment>